<dbReference type="Proteomes" id="UP000198348">
    <property type="component" value="Unassembled WGS sequence"/>
</dbReference>
<accession>A0A238WCI1</accession>
<protein>
    <submittedName>
        <fullName evidence="1">Uncharacterized protein</fullName>
    </submittedName>
</protein>
<evidence type="ECO:0000313" key="2">
    <source>
        <dbReference type="Proteomes" id="UP000198348"/>
    </source>
</evidence>
<proteinExistence type="predicted"/>
<dbReference type="EMBL" id="FZNW01000006">
    <property type="protein sequence ID" value="SNR44286.1"/>
    <property type="molecule type" value="Genomic_DNA"/>
</dbReference>
<gene>
    <name evidence="1" type="ORF">SAMN06265360_10637</name>
</gene>
<dbReference type="AlphaFoldDB" id="A0A238WCI1"/>
<dbReference type="OrthoDB" id="937934at2"/>
<evidence type="ECO:0000313" key="1">
    <source>
        <dbReference type="EMBL" id="SNR44286.1"/>
    </source>
</evidence>
<name>A0A238WCI1_9PSEU</name>
<organism evidence="1 2">
    <name type="scientific">Haloechinothrix alba</name>
    <dbReference type="NCBI Taxonomy" id="664784"/>
    <lineage>
        <taxon>Bacteria</taxon>
        <taxon>Bacillati</taxon>
        <taxon>Actinomycetota</taxon>
        <taxon>Actinomycetes</taxon>
        <taxon>Pseudonocardiales</taxon>
        <taxon>Pseudonocardiaceae</taxon>
        <taxon>Haloechinothrix</taxon>
    </lineage>
</organism>
<reference evidence="1 2" key="1">
    <citation type="submission" date="2017-06" db="EMBL/GenBank/DDBJ databases">
        <authorList>
            <person name="Kim H.J."/>
            <person name="Triplett B.A."/>
        </authorList>
    </citation>
    <scope>NUCLEOTIDE SEQUENCE [LARGE SCALE GENOMIC DNA]</scope>
    <source>
        <strain evidence="1 2">DSM 45207</strain>
    </source>
</reference>
<keyword evidence="2" id="KW-1185">Reference proteome</keyword>
<dbReference type="RefSeq" id="WP_089300638.1">
    <property type="nucleotide sequence ID" value="NZ_FZNW01000006.1"/>
</dbReference>
<sequence length="239" mass="26741">MTGWGVYCISAGRPMNVPQVHKAMRPHPVTWVVPQAQAADYRLTGAEHVLPVPPPADGHSLPVQRNTALDDAFNQGLGCIQTDDDPAKLETLSPNGKAVHATLDHYIETWNRALRDTGACLAGCSPTPNPYFARDRVATGLFIMGQLFAALPSELRFDPQLPVREDYDYTCQHMQQHGAVARADTLLPSYAHWTNRGGCQDYRTPRLDRRVNTTLLERWPRLLKPHPRRPGEILLRGNR</sequence>